<dbReference type="Proteomes" id="UP000198341">
    <property type="component" value="Chromosome 2"/>
</dbReference>
<name>K8F018_9CHLO</name>
<dbReference type="OrthoDB" id="494483at2759"/>
<dbReference type="InterPro" id="IPR015422">
    <property type="entry name" value="PyrdxlP-dep_Trfase_small"/>
</dbReference>
<accession>K8F018</accession>
<dbReference type="InterPro" id="IPR000277">
    <property type="entry name" value="Cys/Met-Metab_PyrdxlP-dep_enz"/>
</dbReference>
<keyword evidence="8" id="KW-1185">Reference proteome</keyword>
<dbReference type="FunFam" id="3.40.640.10:FF:000035">
    <property type="entry name" value="O-succinylhomoserine sulfhydrylase"/>
    <property type="match status" value="1"/>
</dbReference>
<dbReference type="EMBL" id="FO082277">
    <property type="protein sequence ID" value="CCO14863.1"/>
    <property type="molecule type" value="Genomic_DNA"/>
</dbReference>
<dbReference type="AlphaFoldDB" id="K8F018"/>
<dbReference type="InterPro" id="IPR006235">
    <property type="entry name" value="OAc-hSer/O-AcSer_sulfhydrylase"/>
</dbReference>
<evidence type="ECO:0000256" key="1">
    <source>
        <dbReference type="ARBA" id="ARBA00001933"/>
    </source>
</evidence>
<evidence type="ECO:0000256" key="6">
    <source>
        <dbReference type="RuleBase" id="RU362118"/>
    </source>
</evidence>
<evidence type="ECO:0000256" key="5">
    <source>
        <dbReference type="PIRSR" id="PIRSR001434-2"/>
    </source>
</evidence>
<evidence type="ECO:0000256" key="4">
    <source>
        <dbReference type="ARBA" id="ARBA00022898"/>
    </source>
</evidence>
<reference evidence="7 8" key="1">
    <citation type="submission" date="2011-10" db="EMBL/GenBank/DDBJ databases">
        <authorList>
            <person name="Genoscope - CEA"/>
        </authorList>
    </citation>
    <scope>NUCLEOTIDE SEQUENCE [LARGE SCALE GENOMIC DNA]</scope>
    <source>
        <strain evidence="7 8">RCC 1105</strain>
    </source>
</reference>
<feature type="modified residue" description="N6-(pyridoxal phosphate)lysine" evidence="5">
    <location>
        <position position="209"/>
    </location>
</feature>
<dbReference type="PANTHER" id="PTHR43797:SF2">
    <property type="entry name" value="HOMOCYSTEINE_CYSTEINE SYNTHASE"/>
    <property type="match status" value="1"/>
</dbReference>
<dbReference type="PANTHER" id="PTHR43797">
    <property type="entry name" value="HOMOCYSTEINE/CYSTEINE SYNTHASE"/>
    <property type="match status" value="1"/>
</dbReference>
<gene>
    <name evidence="7" type="ORF">Bathy02g02290</name>
</gene>
<proteinExistence type="inferred from homology"/>
<protein>
    <submittedName>
        <fullName evidence="7">O-acetylhomoserine/O-acetylserine sulfhydrylase</fullName>
    </submittedName>
</protein>
<evidence type="ECO:0000313" key="8">
    <source>
        <dbReference type="Proteomes" id="UP000198341"/>
    </source>
</evidence>
<dbReference type="CDD" id="cd00614">
    <property type="entry name" value="CGS_like"/>
    <property type="match status" value="1"/>
</dbReference>
<dbReference type="GO" id="GO:0003961">
    <property type="term" value="F:O-acetylhomoserine aminocarboxypropyltransferase activity"/>
    <property type="evidence" value="ECO:0007669"/>
    <property type="project" value="TreeGrafter"/>
</dbReference>
<dbReference type="GO" id="GO:0019346">
    <property type="term" value="P:transsulfuration"/>
    <property type="evidence" value="ECO:0007669"/>
    <property type="project" value="InterPro"/>
</dbReference>
<dbReference type="InterPro" id="IPR054542">
    <property type="entry name" value="Cys_met_metab_PP"/>
</dbReference>
<dbReference type="GO" id="GO:0005737">
    <property type="term" value="C:cytoplasm"/>
    <property type="evidence" value="ECO:0007669"/>
    <property type="project" value="TreeGrafter"/>
</dbReference>
<dbReference type="GO" id="GO:0004124">
    <property type="term" value="F:cysteine synthase activity"/>
    <property type="evidence" value="ECO:0007669"/>
    <property type="project" value="TreeGrafter"/>
</dbReference>
<dbReference type="Pfam" id="PF01053">
    <property type="entry name" value="Cys_Met_Meta_PP"/>
    <property type="match status" value="1"/>
</dbReference>
<dbReference type="GeneID" id="19017342"/>
<dbReference type="STRING" id="41875.K8F018"/>
<dbReference type="PROSITE" id="PS00868">
    <property type="entry name" value="CYS_MET_METAB_PP"/>
    <property type="match status" value="1"/>
</dbReference>
<dbReference type="NCBIfam" id="TIGR01326">
    <property type="entry name" value="OAH_OAS_sulfhy"/>
    <property type="match status" value="1"/>
</dbReference>
<evidence type="ECO:0000313" key="7">
    <source>
        <dbReference type="EMBL" id="CCO14863.1"/>
    </source>
</evidence>
<sequence length="435" mass="46483">MSSDLKFETMQVHAGQVPDPTTNARAVPIYATTSYVFNDAKHGADLFGARAFGNIYSRIMNPTNDVFEKRIAALEGGVAALSVSSGQSAQFLAISTICNAGDNIVSSANLYGGTYNQFKTMFPSLGINVKFASQEDPASFEKLIDANTKALYIETLGNPSFLVPDFKGMKAVAEKHGIPLICDNTFGGGGYVCQPLKLGADIVVESATKWIGGHGTTIGGIIVDGGSMNWNNGKHGKICDPSPAYHGLKFWDTFGPDGVLGANVAFIVKARFEGLRDLGMALNPMAAFQLIQGVETLGLRMERHCENTVKLAKYLEGHKGVAWVSHPSLKSHQSHKTAEQYFRKGCYGAVLCFGVKGGLEAGTKCIDAFKLASQLANVGDAKTLVIHPASTTHEQLSPEERTASGVNDEMIRVSVGIEHIDDIIADFEQAIAASQ</sequence>
<dbReference type="KEGG" id="bpg:Bathy02g02290"/>
<dbReference type="InterPro" id="IPR015421">
    <property type="entry name" value="PyrdxlP-dep_Trfase_major"/>
</dbReference>
<dbReference type="Gene3D" id="3.40.640.10">
    <property type="entry name" value="Type I PLP-dependent aspartate aminotransferase-like (Major domain)"/>
    <property type="match status" value="1"/>
</dbReference>
<comment type="similarity">
    <text evidence="2 6">Belongs to the trans-sulfuration enzymes family.</text>
</comment>
<keyword evidence="4 5" id="KW-0663">Pyridoxal phosphate</keyword>
<organism evidence="7 8">
    <name type="scientific">Bathycoccus prasinos</name>
    <dbReference type="NCBI Taxonomy" id="41875"/>
    <lineage>
        <taxon>Eukaryota</taxon>
        <taxon>Viridiplantae</taxon>
        <taxon>Chlorophyta</taxon>
        <taxon>Mamiellophyceae</taxon>
        <taxon>Mamiellales</taxon>
        <taxon>Bathycoccaceae</taxon>
        <taxon>Bathycoccus</taxon>
    </lineage>
</organism>
<dbReference type="Gene3D" id="3.90.1150.10">
    <property type="entry name" value="Aspartate Aminotransferase, domain 1"/>
    <property type="match status" value="1"/>
</dbReference>
<keyword evidence="3" id="KW-0808">Transferase</keyword>
<dbReference type="RefSeq" id="XP_007514623.1">
    <property type="nucleotide sequence ID" value="XM_007514561.1"/>
</dbReference>
<dbReference type="GO" id="GO:0030170">
    <property type="term" value="F:pyridoxal phosphate binding"/>
    <property type="evidence" value="ECO:0007669"/>
    <property type="project" value="InterPro"/>
</dbReference>
<dbReference type="eggNOG" id="KOG0053">
    <property type="taxonomic scope" value="Eukaryota"/>
</dbReference>
<dbReference type="GO" id="GO:0006535">
    <property type="term" value="P:cysteine biosynthetic process from serine"/>
    <property type="evidence" value="ECO:0007669"/>
    <property type="project" value="TreeGrafter"/>
</dbReference>
<dbReference type="SUPFAM" id="SSF53383">
    <property type="entry name" value="PLP-dependent transferases"/>
    <property type="match status" value="1"/>
</dbReference>
<evidence type="ECO:0000256" key="3">
    <source>
        <dbReference type="ARBA" id="ARBA00022679"/>
    </source>
</evidence>
<dbReference type="InterPro" id="IPR015424">
    <property type="entry name" value="PyrdxlP-dep_Trfase"/>
</dbReference>
<comment type="cofactor">
    <cofactor evidence="1 6">
        <name>pyridoxal 5'-phosphate</name>
        <dbReference type="ChEBI" id="CHEBI:597326"/>
    </cofactor>
</comment>
<dbReference type="GO" id="GO:0071269">
    <property type="term" value="P:L-homocysteine biosynthetic process"/>
    <property type="evidence" value="ECO:0007669"/>
    <property type="project" value="TreeGrafter"/>
</dbReference>
<evidence type="ECO:0000256" key="2">
    <source>
        <dbReference type="ARBA" id="ARBA00009077"/>
    </source>
</evidence>
<dbReference type="PIRSF" id="PIRSF001434">
    <property type="entry name" value="CGS"/>
    <property type="match status" value="1"/>
</dbReference>